<sequence>MTTLRPRAAVAALTLSLAVAVPTAVPASAAAPAQAPAPAPGAGAPAAPIIPGPASSAAVGSSALPSLPTSAENQAFFAAPDAATLAAAAPGDILRERDLTVTIAGVPTPVRMTQILYRTTDALDRPSATVTSVLHPLNPSGEVLVYDSLYDTLNPEDNPSRFLTGTANVDDLIYTPEVMYATPALLSGKTVVISDIQGPNADFGAGPEYGAATLDGLRAARASANTGVEPGQKTAIFGYSGGAIGSAWAAAMLDSYAPELRPDIVGVVEGGVLVNPERALTYAGNSPLWAGVVGMAITGLDRAYDLHLRDYLNATGQAMMDDLKDKGLLAAAGRYANLHWKDIAAPGYEDIRSVPRLGEVLDKINLVNAPAPSVPVLLTQGDAGFWELTPQVNAANTTGDGVMTTADVHALRDKYRAAGTPLTYREYGLLSHSVSTLATMGESLGWLTDRFVGKPVPDSLPTPPPAAAAGSR</sequence>
<dbReference type="Gene3D" id="1.10.260.130">
    <property type="match status" value="1"/>
</dbReference>
<feature type="chain" id="PRO_5019205735" evidence="1">
    <location>
        <begin position="30"/>
        <end position="472"/>
    </location>
</feature>
<evidence type="ECO:0000313" key="2">
    <source>
        <dbReference type="EMBL" id="RRQ02655.1"/>
    </source>
</evidence>
<accession>A0A426Q2R5</accession>
<dbReference type="PANTHER" id="PTHR34853:SF1">
    <property type="entry name" value="LIPASE 5"/>
    <property type="match status" value="1"/>
</dbReference>
<proteinExistence type="predicted"/>
<keyword evidence="3" id="KW-1185">Reference proteome</keyword>
<dbReference type="GO" id="GO:0016042">
    <property type="term" value="P:lipid catabolic process"/>
    <property type="evidence" value="ECO:0007669"/>
    <property type="project" value="InterPro"/>
</dbReference>
<reference evidence="2 3" key="1">
    <citation type="submission" date="2018-01" db="EMBL/GenBank/DDBJ databases">
        <title>Twenty Corynebacterium bovis Genomes.</title>
        <authorList>
            <person name="Gulvik C.A."/>
        </authorList>
    </citation>
    <scope>NUCLEOTIDE SEQUENCE [LARGE SCALE GENOMIC DNA]</scope>
    <source>
        <strain evidence="2 3">16-2004</strain>
    </source>
</reference>
<protein>
    <submittedName>
        <fullName evidence="2">Triacylglycerol lipase</fullName>
    </submittedName>
</protein>
<keyword evidence="1" id="KW-0732">Signal</keyword>
<dbReference type="PANTHER" id="PTHR34853">
    <property type="match status" value="1"/>
</dbReference>
<evidence type="ECO:0000313" key="3">
    <source>
        <dbReference type="Proteomes" id="UP000278422"/>
    </source>
</evidence>
<dbReference type="Gene3D" id="3.40.50.1820">
    <property type="entry name" value="alpha/beta hydrolase"/>
    <property type="match status" value="1"/>
</dbReference>
<organism evidence="2 3">
    <name type="scientific">Corynebacterium bovis</name>
    <dbReference type="NCBI Taxonomy" id="36808"/>
    <lineage>
        <taxon>Bacteria</taxon>
        <taxon>Bacillati</taxon>
        <taxon>Actinomycetota</taxon>
        <taxon>Actinomycetes</taxon>
        <taxon>Mycobacteriales</taxon>
        <taxon>Corynebacteriaceae</taxon>
        <taxon>Corynebacterium</taxon>
    </lineage>
</organism>
<dbReference type="InterPro" id="IPR029058">
    <property type="entry name" value="AB_hydrolase_fold"/>
</dbReference>
<dbReference type="RefSeq" id="WP_125187027.1">
    <property type="nucleotide sequence ID" value="NZ_PQNN01000049.1"/>
</dbReference>
<feature type="signal peptide" evidence="1">
    <location>
        <begin position="1"/>
        <end position="29"/>
    </location>
</feature>
<dbReference type="EMBL" id="PQNQ01000034">
    <property type="protein sequence ID" value="RRQ02655.1"/>
    <property type="molecule type" value="Genomic_DNA"/>
</dbReference>
<comment type="caution">
    <text evidence="2">The sequence shown here is derived from an EMBL/GenBank/DDBJ whole genome shotgun (WGS) entry which is preliminary data.</text>
</comment>
<dbReference type="InterPro" id="IPR005152">
    <property type="entry name" value="Lipase_secreted"/>
</dbReference>
<dbReference type="Proteomes" id="UP000278422">
    <property type="component" value="Unassembled WGS sequence"/>
</dbReference>
<evidence type="ECO:0000256" key="1">
    <source>
        <dbReference type="SAM" id="SignalP"/>
    </source>
</evidence>
<dbReference type="Pfam" id="PF03583">
    <property type="entry name" value="LIP"/>
    <property type="match status" value="1"/>
</dbReference>
<dbReference type="SUPFAM" id="SSF53474">
    <property type="entry name" value="alpha/beta-Hydrolases"/>
    <property type="match status" value="1"/>
</dbReference>
<dbReference type="AlphaFoldDB" id="A0A426Q2R5"/>
<gene>
    <name evidence="2" type="ORF">CXF42_09405</name>
</gene>
<dbReference type="GO" id="GO:0004806">
    <property type="term" value="F:triacylglycerol lipase activity"/>
    <property type="evidence" value="ECO:0007669"/>
    <property type="project" value="InterPro"/>
</dbReference>
<name>A0A426Q2R5_9CORY</name>